<dbReference type="PANTHER" id="PTHR43719">
    <property type="entry name" value="TWO-COMPONENT HISTIDINE KINASE"/>
    <property type="match status" value="1"/>
</dbReference>
<dbReference type="InterPro" id="IPR001789">
    <property type="entry name" value="Sig_transdc_resp-reg_receiver"/>
</dbReference>
<keyword evidence="1 2" id="KW-0597">Phosphoprotein</keyword>
<dbReference type="CDD" id="cd17546">
    <property type="entry name" value="REC_hyHK_CKI1_RcsC-like"/>
    <property type="match status" value="1"/>
</dbReference>
<feature type="compositionally biased region" description="Polar residues" evidence="3">
    <location>
        <begin position="1195"/>
        <end position="1205"/>
    </location>
</feature>
<dbReference type="PANTHER" id="PTHR43719:SF28">
    <property type="entry name" value="PEROXIDE STRESS-ACTIVATED HISTIDINE KINASE MAK1-RELATED"/>
    <property type="match status" value="1"/>
</dbReference>
<dbReference type="SUPFAM" id="SSF52172">
    <property type="entry name" value="CheY-like"/>
    <property type="match status" value="1"/>
</dbReference>
<keyword evidence="4" id="KW-0812">Transmembrane</keyword>
<evidence type="ECO:0000259" key="6">
    <source>
        <dbReference type="PROSITE" id="PS50110"/>
    </source>
</evidence>
<dbReference type="Pfam" id="PF00072">
    <property type="entry name" value="Response_reg"/>
    <property type="match status" value="1"/>
</dbReference>
<dbReference type="Gene3D" id="3.40.50.2300">
    <property type="match status" value="1"/>
</dbReference>
<evidence type="ECO:0000256" key="1">
    <source>
        <dbReference type="ARBA" id="ARBA00022553"/>
    </source>
</evidence>
<evidence type="ECO:0000256" key="4">
    <source>
        <dbReference type="SAM" id="Phobius"/>
    </source>
</evidence>
<feature type="region of interest" description="Disordered" evidence="3">
    <location>
        <begin position="1171"/>
        <end position="1205"/>
    </location>
</feature>
<dbReference type="EMBL" id="MLAK01000558">
    <property type="protein sequence ID" value="OHT12702.1"/>
    <property type="molecule type" value="Genomic_DNA"/>
</dbReference>
<name>A0A1J4KSR3_9EUKA</name>
<evidence type="ECO:0000313" key="7">
    <source>
        <dbReference type="EMBL" id="OHT12702.1"/>
    </source>
</evidence>
<evidence type="ECO:0000256" key="3">
    <source>
        <dbReference type="SAM" id="MobiDB-lite"/>
    </source>
</evidence>
<gene>
    <name evidence="7" type="ORF">TRFO_17425</name>
</gene>
<dbReference type="RefSeq" id="XP_068365838.1">
    <property type="nucleotide sequence ID" value="XM_068499575.1"/>
</dbReference>
<dbReference type="InterPro" id="IPR050956">
    <property type="entry name" value="2C_system_His_kinase"/>
</dbReference>
<organism evidence="7 8">
    <name type="scientific">Tritrichomonas foetus</name>
    <dbReference type="NCBI Taxonomy" id="1144522"/>
    <lineage>
        <taxon>Eukaryota</taxon>
        <taxon>Metamonada</taxon>
        <taxon>Parabasalia</taxon>
        <taxon>Tritrichomonadida</taxon>
        <taxon>Tritrichomonadidae</taxon>
        <taxon>Tritrichomonas</taxon>
    </lineage>
</organism>
<comment type="caution">
    <text evidence="7">The sequence shown here is derived from an EMBL/GenBank/DDBJ whole genome shotgun (WGS) entry which is preliminary data.</text>
</comment>
<accession>A0A1J4KSR3</accession>
<dbReference type="VEuPathDB" id="TrichDB:TRFO_17425"/>
<sequence>MLFLFLLSLFKLSRSILVQVNGEIPPSFTKRSTGKPDVILVSANAHSFDNIPDLPFQCHYLTNTPPFSLEIEDLSADYDFSISKDFFLKDLLIKYIMKNNFSVILTDGTHDIRAKYKIINGIVNNTGNFYQFRFFENIKLEYFVYSKNSQKIFCQKNVAKSKYNNRINDDQNNGEYNIFDDYNPFCIVCFLLFTFIIYVITRFYIIKMDNIFAQAYPPNGFWILTLKTADDVLDQSDLSNLQKHYIHRLYHYSYQVNELFSGVVRMKRNEQSVVFERITAIPLANGYFFILLFDEDTHLELSSSLELEFESESPLVSPKGPMKLEFVSFRDLYPYNIQFTLSHNAKCAIPLPTSIISAFQPYGQFITNSNLIMNKISEILTKNLFLKANFQETVKMYCEQVKAIHAFFYDQYGSLVCKYNNPEYPEISDEEIAGIESKIDISRSSYYESELLSDHSLCYISIIKEISYSLKCVICFKEFPKNEILKSLGSPIMNLCCVFVYQMSYYTEQRLRFDHFINLMATSKDFIFCEFPSDFSRSYIVKSSIQGIDFSEPKSLFQQELYKNKEDFDYFMSELNKVIQTKGTMKQIVVETNSPNMKWVSVSGSVNFDPILGETILTVIMEEITKIKNQEEELIETLSDVDFAMKALGFHKFTINNGFILENTALSESLGYKKEDNIIDLKDLVYSEDSGKLQLLNQSNKTIFRLSMNNDVKCPVKTDTKNENQNDSMWFSAISNGRCGFIFCVNDLVKVRTQNNISLNQPLSSYLIVWIVHIKNETVKPFMNLPTIWDVLSVDKNCEFSKFINFIDQDNRDTFCTAYSQILRGIKQFWTIELRLLKIGGEYEWYRISIARTDYDNLYCIALNIEEPKTRTDKLFDEFEKNNDLFSMSKIMQWSFEDSSVPLDVEYKAFEPGIKKELAMNWSFVQKYIPKNKREEFTQKMSKTIRHDQYFEMLVSLEFTEEKDYLVFQGKYVPQLSKVIGYYIEVNDLYQKRYNDIMSIQALSQKKKEKNKDASKMNHMYLCMFNDVLGIIDILTSHAKTREQFISLGTATKISSMLKSLFIDPAHYHINLKKSSKDFNILELIESSLQPYYLYSHNNKEKGKFQVKTEGYIFPTIVNSNIYNTSMILFALLSRVISLNYVDIMVNIGWHGKYLEIDVYTKSLHKTGNNPHRSYYHLSHNNNHQNNEDENQTDFPNQNHSESNSNCIQSNIEIEEENLIKDIIIIMKGFKGDPANLSIEEDNKNQVDIYGRRLSLKDNIQKIEQNKHNKKVAANSLSDSESLISHATSYSAIEHSHFSLKAKENTWFSFSIDKKDHCISLSIPMKPVSYAPKMKGLSAVVIISDEYSWIRKQILNELKGMSIKITLLQIHEEEIPLTTNYLFIESNHPKFDIIRVNIDSMNQKPLLFIINTNPIQKSYVNPSISELNSQNINNDFHKYDQRNDRKSVYLESFNDILQESFADILSDDVIIIQPPFVIGQIRKNIIKLSADKSFAGLTNSFKSIVHVDIIKRHVLVVEDNQTNQFVLCKILETLGCSYSVAESGEEAIQLLDKIPFDIVLMDYWLPILDGAATTRIIRKSPKRYASIPIIAISGADCEAECINAGMNAFFKKPVRIHHIKEALTRFNVA</sequence>
<feature type="modified residue" description="4-aspartylphosphate" evidence="2">
    <location>
        <position position="1562"/>
    </location>
</feature>
<dbReference type="OrthoDB" id="21225at2759"/>
<keyword evidence="4" id="KW-0472">Membrane</keyword>
<feature type="transmembrane region" description="Helical" evidence="4">
    <location>
        <begin position="182"/>
        <end position="205"/>
    </location>
</feature>
<feature type="signal peptide" evidence="5">
    <location>
        <begin position="1"/>
        <end position="15"/>
    </location>
</feature>
<proteinExistence type="predicted"/>
<dbReference type="SMART" id="SM00448">
    <property type="entry name" value="REC"/>
    <property type="match status" value="1"/>
</dbReference>
<evidence type="ECO:0000256" key="5">
    <source>
        <dbReference type="SAM" id="SignalP"/>
    </source>
</evidence>
<keyword evidence="8" id="KW-1185">Reference proteome</keyword>
<evidence type="ECO:0000256" key="2">
    <source>
        <dbReference type="PROSITE-ProRule" id="PRU00169"/>
    </source>
</evidence>
<reference evidence="7" key="1">
    <citation type="submission" date="2016-10" db="EMBL/GenBank/DDBJ databases">
        <authorList>
            <person name="Benchimol M."/>
            <person name="Almeida L.G."/>
            <person name="Vasconcelos A.T."/>
            <person name="Perreira-Neves A."/>
            <person name="Rosa I.A."/>
            <person name="Tasca T."/>
            <person name="Bogo M.R."/>
            <person name="de Souza W."/>
        </authorList>
    </citation>
    <scope>NUCLEOTIDE SEQUENCE [LARGE SCALE GENOMIC DNA]</scope>
    <source>
        <strain evidence="7">K</strain>
    </source>
</reference>
<feature type="domain" description="Response regulatory" evidence="6">
    <location>
        <begin position="1513"/>
        <end position="1627"/>
    </location>
</feature>
<dbReference type="GO" id="GO:0000160">
    <property type="term" value="P:phosphorelay signal transduction system"/>
    <property type="evidence" value="ECO:0007669"/>
    <property type="project" value="InterPro"/>
</dbReference>
<dbReference type="Proteomes" id="UP000179807">
    <property type="component" value="Unassembled WGS sequence"/>
</dbReference>
<dbReference type="GeneID" id="94834279"/>
<feature type="transmembrane region" description="Helical" evidence="4">
    <location>
        <begin position="274"/>
        <end position="293"/>
    </location>
</feature>
<evidence type="ECO:0000313" key="8">
    <source>
        <dbReference type="Proteomes" id="UP000179807"/>
    </source>
</evidence>
<dbReference type="PROSITE" id="PS50110">
    <property type="entry name" value="RESPONSE_REGULATORY"/>
    <property type="match status" value="1"/>
</dbReference>
<dbReference type="InterPro" id="IPR011006">
    <property type="entry name" value="CheY-like_superfamily"/>
</dbReference>
<protein>
    <recommendedName>
        <fullName evidence="6">Response regulatory domain-containing protein</fullName>
    </recommendedName>
</protein>
<keyword evidence="5" id="KW-0732">Signal</keyword>
<keyword evidence="4" id="KW-1133">Transmembrane helix</keyword>
<feature type="chain" id="PRO_5012927209" description="Response regulatory domain-containing protein" evidence="5">
    <location>
        <begin position="16"/>
        <end position="1629"/>
    </location>
</feature>